<reference evidence="1" key="1">
    <citation type="submission" date="2017-02" db="EMBL/GenBank/DDBJ databases">
        <title>Delving into the versatile metabolic prowess of the omnipresent phylum Bacteroidetes.</title>
        <authorList>
            <person name="Nobu M.K."/>
            <person name="Mei R."/>
            <person name="Narihiro T."/>
            <person name="Kuroda K."/>
            <person name="Liu W.-T."/>
        </authorList>
    </citation>
    <scope>NUCLEOTIDE SEQUENCE</scope>
    <source>
        <strain evidence="1">ADurb.Bin160</strain>
    </source>
</reference>
<dbReference type="Proteomes" id="UP000485621">
    <property type="component" value="Unassembled WGS sequence"/>
</dbReference>
<gene>
    <name evidence="1" type="ORF">BWY04_01083</name>
</gene>
<accession>A0A1V5ZLI4</accession>
<sequence>MKTANQVLVEFVRKKTSCLPKEILPECYLSTEDIDELLAWDVENAE</sequence>
<proteinExistence type="predicted"/>
<comment type="caution">
    <text evidence="1">The sequence shown here is derived from an EMBL/GenBank/DDBJ whole genome shotgun (WGS) entry which is preliminary data.</text>
</comment>
<organism evidence="1">
    <name type="scientific">candidate division CPR1 bacterium ADurb.Bin160</name>
    <dbReference type="NCBI Taxonomy" id="1852826"/>
    <lineage>
        <taxon>Bacteria</taxon>
        <taxon>candidate division CPR1</taxon>
    </lineage>
</organism>
<evidence type="ECO:0000313" key="1">
    <source>
        <dbReference type="EMBL" id="OQB41053.1"/>
    </source>
</evidence>
<dbReference type="AlphaFoldDB" id="A0A1V5ZLI4"/>
<dbReference type="EMBL" id="MWDB01000025">
    <property type="protein sequence ID" value="OQB41053.1"/>
    <property type="molecule type" value="Genomic_DNA"/>
</dbReference>
<name>A0A1V5ZLI4_9BACT</name>
<protein>
    <submittedName>
        <fullName evidence="1">Uncharacterized protein</fullName>
    </submittedName>
</protein>